<evidence type="ECO:0000256" key="4">
    <source>
        <dbReference type="ARBA" id="ARBA00022692"/>
    </source>
</evidence>
<evidence type="ECO:0000256" key="6">
    <source>
        <dbReference type="ARBA" id="ARBA00023136"/>
    </source>
</evidence>
<keyword evidence="4 7" id="KW-0812">Transmembrane</keyword>
<dbReference type="GO" id="GO:0005886">
    <property type="term" value="C:plasma membrane"/>
    <property type="evidence" value="ECO:0007669"/>
    <property type="project" value="UniProtKB-SubCell"/>
</dbReference>
<dbReference type="InterPro" id="IPR050445">
    <property type="entry name" value="Bact_polysacc_biosynth/exp"/>
</dbReference>
<dbReference type="Pfam" id="PF02706">
    <property type="entry name" value="Wzz"/>
    <property type="match status" value="1"/>
</dbReference>
<name>A0A6J4R146_9ACTN</name>
<evidence type="ECO:0000256" key="3">
    <source>
        <dbReference type="ARBA" id="ARBA00022475"/>
    </source>
</evidence>
<feature type="transmembrane region" description="Helical" evidence="7">
    <location>
        <begin position="201"/>
        <end position="222"/>
    </location>
</feature>
<evidence type="ECO:0000256" key="1">
    <source>
        <dbReference type="ARBA" id="ARBA00004651"/>
    </source>
</evidence>
<dbReference type="InterPro" id="IPR003856">
    <property type="entry name" value="LPS_length_determ_N"/>
</dbReference>
<protein>
    <recommendedName>
        <fullName evidence="8">Polysaccharide chain length determinant N-terminal domain-containing protein</fullName>
    </recommendedName>
</protein>
<dbReference type="EMBL" id="CADCVE010000053">
    <property type="protein sequence ID" value="CAA9455830.1"/>
    <property type="molecule type" value="Genomic_DNA"/>
</dbReference>
<organism evidence="9">
    <name type="scientific">uncultured Rubrobacteraceae bacterium</name>
    <dbReference type="NCBI Taxonomy" id="349277"/>
    <lineage>
        <taxon>Bacteria</taxon>
        <taxon>Bacillati</taxon>
        <taxon>Actinomycetota</taxon>
        <taxon>Rubrobacteria</taxon>
        <taxon>Rubrobacterales</taxon>
        <taxon>Rubrobacteraceae</taxon>
        <taxon>environmental samples</taxon>
    </lineage>
</organism>
<keyword evidence="6 7" id="KW-0472">Membrane</keyword>
<evidence type="ECO:0000256" key="5">
    <source>
        <dbReference type="ARBA" id="ARBA00022989"/>
    </source>
</evidence>
<sequence length="267" mass="28762">MPLSIKRRHRLQVNRQSQRQGQWQGWQREQRDDLTLSEAGHVLWKRRALVAGCMIFFLAVAVFHGLSREPVYTAEATLSVRSEEGIAPAGSFDEVLSGLRDSAAMQEIREGASEKAGWEAGQADFNERLEVPAGVNNEELKVRFSAPTPAEAARGANAYAEVFVERVGELEGRLAGGAVAVNASVEKAAAPPEQRSDRRRFLVPVLAGAGGLLVGGVWALFLEGRARQWSGSRDAELTLRAPVLGVIPDVSSNLASPDGVSANRGKG</sequence>
<gene>
    <name evidence="9" type="ORF">AVDCRST_MAG28-2429</name>
</gene>
<accession>A0A6J4R146</accession>
<proteinExistence type="inferred from homology"/>
<keyword evidence="5 7" id="KW-1133">Transmembrane helix</keyword>
<dbReference type="PANTHER" id="PTHR32309:SF31">
    <property type="entry name" value="CAPSULAR EXOPOLYSACCHARIDE FAMILY"/>
    <property type="match status" value="1"/>
</dbReference>
<evidence type="ECO:0000256" key="7">
    <source>
        <dbReference type="SAM" id="Phobius"/>
    </source>
</evidence>
<feature type="transmembrane region" description="Helical" evidence="7">
    <location>
        <begin position="48"/>
        <end position="66"/>
    </location>
</feature>
<comment type="similarity">
    <text evidence="2">Belongs to the CpsC/CapA family.</text>
</comment>
<evidence type="ECO:0000259" key="8">
    <source>
        <dbReference type="Pfam" id="PF02706"/>
    </source>
</evidence>
<reference evidence="9" key="1">
    <citation type="submission" date="2020-02" db="EMBL/GenBank/DDBJ databases">
        <authorList>
            <person name="Meier V. D."/>
        </authorList>
    </citation>
    <scope>NUCLEOTIDE SEQUENCE</scope>
    <source>
        <strain evidence="9">AVDCRST_MAG28</strain>
    </source>
</reference>
<comment type="subcellular location">
    <subcellularLocation>
        <location evidence="1">Cell membrane</location>
        <topology evidence="1">Multi-pass membrane protein</topology>
    </subcellularLocation>
</comment>
<keyword evidence="3" id="KW-1003">Cell membrane</keyword>
<feature type="domain" description="Polysaccharide chain length determinant N-terminal" evidence="8">
    <location>
        <begin position="34"/>
        <end position="107"/>
    </location>
</feature>
<dbReference type="PANTHER" id="PTHR32309">
    <property type="entry name" value="TYROSINE-PROTEIN KINASE"/>
    <property type="match status" value="1"/>
</dbReference>
<evidence type="ECO:0000313" key="9">
    <source>
        <dbReference type="EMBL" id="CAA9455830.1"/>
    </source>
</evidence>
<dbReference type="AlphaFoldDB" id="A0A6J4R146"/>
<evidence type="ECO:0000256" key="2">
    <source>
        <dbReference type="ARBA" id="ARBA00006683"/>
    </source>
</evidence>